<name>A0AAW2F899_9HYME</name>
<evidence type="ECO:0000256" key="1">
    <source>
        <dbReference type="SAM" id="SignalP"/>
    </source>
</evidence>
<dbReference type="AlphaFoldDB" id="A0AAW2F899"/>
<dbReference type="EMBL" id="JADYXP020000013">
    <property type="protein sequence ID" value="KAL0111677.1"/>
    <property type="molecule type" value="Genomic_DNA"/>
</dbReference>
<keyword evidence="3" id="KW-1185">Reference proteome</keyword>
<accession>A0AAW2F899</accession>
<evidence type="ECO:0000313" key="2">
    <source>
        <dbReference type="EMBL" id="KAL0111677.1"/>
    </source>
</evidence>
<evidence type="ECO:0000313" key="3">
    <source>
        <dbReference type="Proteomes" id="UP001430953"/>
    </source>
</evidence>
<evidence type="ECO:0008006" key="4">
    <source>
        <dbReference type="Google" id="ProtNLM"/>
    </source>
</evidence>
<reference evidence="2 3" key="1">
    <citation type="submission" date="2023-03" db="EMBL/GenBank/DDBJ databases">
        <title>High recombination rates correlate with genetic variation in Cardiocondyla obscurior ants.</title>
        <authorList>
            <person name="Errbii M."/>
        </authorList>
    </citation>
    <scope>NUCLEOTIDE SEQUENCE [LARGE SCALE GENOMIC DNA]</scope>
    <source>
        <strain evidence="2">Alpha-2009</strain>
        <tissue evidence="2">Whole body</tissue>
    </source>
</reference>
<dbReference type="Proteomes" id="UP001430953">
    <property type="component" value="Unassembled WGS sequence"/>
</dbReference>
<feature type="chain" id="PRO_5043901326" description="Histidine-rich glycoprotein" evidence="1">
    <location>
        <begin position="22"/>
        <end position="71"/>
    </location>
</feature>
<organism evidence="2 3">
    <name type="scientific">Cardiocondyla obscurior</name>
    <dbReference type="NCBI Taxonomy" id="286306"/>
    <lineage>
        <taxon>Eukaryota</taxon>
        <taxon>Metazoa</taxon>
        <taxon>Ecdysozoa</taxon>
        <taxon>Arthropoda</taxon>
        <taxon>Hexapoda</taxon>
        <taxon>Insecta</taxon>
        <taxon>Pterygota</taxon>
        <taxon>Neoptera</taxon>
        <taxon>Endopterygota</taxon>
        <taxon>Hymenoptera</taxon>
        <taxon>Apocrita</taxon>
        <taxon>Aculeata</taxon>
        <taxon>Formicoidea</taxon>
        <taxon>Formicidae</taxon>
        <taxon>Myrmicinae</taxon>
        <taxon>Cardiocondyla</taxon>
    </lineage>
</organism>
<proteinExistence type="predicted"/>
<protein>
    <recommendedName>
        <fullName evidence="4">Histidine-rich glycoprotein</fullName>
    </recommendedName>
</protein>
<sequence length="71" mass="8384">MTTLFFETLLLLIVTMTLISAHPGGHHSEHAHFIIHVPHHIHKHHHTHVKKIYIPVKSHDDHHEHHEEDGW</sequence>
<gene>
    <name evidence="2" type="ORF">PUN28_013105</name>
</gene>
<keyword evidence="1" id="KW-0732">Signal</keyword>
<feature type="signal peptide" evidence="1">
    <location>
        <begin position="1"/>
        <end position="21"/>
    </location>
</feature>
<comment type="caution">
    <text evidence="2">The sequence shown here is derived from an EMBL/GenBank/DDBJ whole genome shotgun (WGS) entry which is preliminary data.</text>
</comment>